<name>A0A914Z897_9BILA</name>
<reference evidence="2" key="1">
    <citation type="submission" date="2022-11" db="UniProtKB">
        <authorList>
            <consortium name="WormBaseParasite"/>
        </authorList>
    </citation>
    <scope>IDENTIFICATION</scope>
</reference>
<organism evidence="1 2">
    <name type="scientific">Panagrolaimus superbus</name>
    <dbReference type="NCBI Taxonomy" id="310955"/>
    <lineage>
        <taxon>Eukaryota</taxon>
        <taxon>Metazoa</taxon>
        <taxon>Ecdysozoa</taxon>
        <taxon>Nematoda</taxon>
        <taxon>Chromadorea</taxon>
        <taxon>Rhabditida</taxon>
        <taxon>Tylenchina</taxon>
        <taxon>Panagrolaimomorpha</taxon>
        <taxon>Panagrolaimoidea</taxon>
        <taxon>Panagrolaimidae</taxon>
        <taxon>Panagrolaimus</taxon>
    </lineage>
</organism>
<proteinExistence type="predicted"/>
<keyword evidence="1" id="KW-1185">Reference proteome</keyword>
<evidence type="ECO:0000313" key="1">
    <source>
        <dbReference type="Proteomes" id="UP000887577"/>
    </source>
</evidence>
<dbReference type="AlphaFoldDB" id="A0A914Z897"/>
<evidence type="ECO:0000313" key="2">
    <source>
        <dbReference type="WBParaSite" id="PSU_v2.g6476.t1"/>
    </source>
</evidence>
<dbReference type="Proteomes" id="UP000887577">
    <property type="component" value="Unplaced"/>
</dbReference>
<accession>A0A914Z897</accession>
<sequence length="155" mass="17505">MNNLAQCYFAAEGTGSIVPTDEDIAEGMKWLKIAAENGDMVSAKEFERRQNLTPTEAKVESMKDFFISTSGLGPKVNHLDEKQFRKEVEKAAKNGSIIAQRQLDIWVNLNIAMESFRNNDSARLFAALSKAIRLHHQLVEVPEIFKPIILVRFLL</sequence>
<dbReference type="WBParaSite" id="PSU_v2.g6476.t1">
    <property type="protein sequence ID" value="PSU_v2.g6476.t1"/>
    <property type="gene ID" value="PSU_v2.g6476"/>
</dbReference>
<protein>
    <submittedName>
        <fullName evidence="2">Uncharacterized protein</fullName>
    </submittedName>
</protein>